<accession>A0A2H3KFS0</accession>
<evidence type="ECO:0000313" key="2">
    <source>
        <dbReference type="Proteomes" id="UP000220828"/>
    </source>
</evidence>
<comment type="caution">
    <text evidence="1">The sequence shown here is derived from an EMBL/GenBank/DDBJ whole genome shotgun (WGS) entry which is preliminary data.</text>
</comment>
<proteinExistence type="predicted"/>
<reference evidence="1 2" key="1">
    <citation type="submission" date="2017-09" db="EMBL/GenBank/DDBJ databases">
        <title>Whole genomes of Flavobacteriaceae.</title>
        <authorList>
            <person name="Stine C."/>
            <person name="Li C."/>
            <person name="Tadesse D."/>
        </authorList>
    </citation>
    <scope>NUCLEOTIDE SEQUENCE [LARGE SCALE GENOMIC DNA]</scope>
    <source>
        <strain evidence="1 2">ATCC 35036</strain>
    </source>
</reference>
<protein>
    <submittedName>
        <fullName evidence="1">Uncharacterized protein</fullName>
    </submittedName>
</protein>
<gene>
    <name evidence="1" type="ORF">B0A77_14075</name>
</gene>
<dbReference type="OrthoDB" id="378656at2"/>
<dbReference type="EMBL" id="PCMW01000110">
    <property type="protein sequence ID" value="PDS22199.1"/>
    <property type="molecule type" value="Genomic_DNA"/>
</dbReference>
<sequence length="369" mass="43261">MKDFNYWDKLHKNEELEEFSNDNIGLLWLKTKSISRKELIAEFLKINNITLKETALAKQFVELFGILSTDVINSNQILDNFIKSENTKQVGALNTEHLVSELYKLKNFDWGGDYQNSLDKYLVSRYVKVQNPSYENLLSKFETEISVAVQGYVLNSWYNHWSSILIEHIFKSHTEVLPTVGQIKSVDFFINDEPFDLKVTYLPAEYIRTRRKEKGLPVELTFLKKKATEAKINFDKKAKPADIFYEIVEKMKDRNDGFCLEVLKTLKDEKLEILKEVQGDPKMLATWLYENQGEMRFGSENRLFLVLVDTDDFTNSWKLKRNIDLLQPTILTYLDNFKTKKTDDLKIEFEFKGKTKTFTALTDIIFVVK</sequence>
<organism evidence="1 2">
    <name type="scientific">Flavobacterium branchiophilum</name>
    <dbReference type="NCBI Taxonomy" id="55197"/>
    <lineage>
        <taxon>Bacteria</taxon>
        <taxon>Pseudomonadati</taxon>
        <taxon>Bacteroidota</taxon>
        <taxon>Flavobacteriia</taxon>
        <taxon>Flavobacteriales</taxon>
        <taxon>Flavobacteriaceae</taxon>
        <taxon>Flavobacterium</taxon>
    </lineage>
</organism>
<dbReference type="Proteomes" id="UP000220828">
    <property type="component" value="Unassembled WGS sequence"/>
</dbReference>
<dbReference type="AlphaFoldDB" id="A0A2H3KFS0"/>
<dbReference type="RefSeq" id="WP_097554851.1">
    <property type="nucleotide sequence ID" value="NZ_PCMW01000110.1"/>
</dbReference>
<name>A0A2H3KFS0_9FLAO</name>
<evidence type="ECO:0000313" key="1">
    <source>
        <dbReference type="EMBL" id="PDS22199.1"/>
    </source>
</evidence>